<evidence type="ECO:0000256" key="3">
    <source>
        <dbReference type="ARBA" id="ARBA00023163"/>
    </source>
</evidence>
<dbReference type="InterPro" id="IPR016032">
    <property type="entry name" value="Sig_transdc_resp-reg_C-effctor"/>
</dbReference>
<evidence type="ECO:0000259" key="5">
    <source>
        <dbReference type="PROSITE" id="PS50043"/>
    </source>
</evidence>
<dbReference type="PROSITE" id="PS50110">
    <property type="entry name" value="RESPONSE_REGULATORY"/>
    <property type="match status" value="1"/>
</dbReference>
<dbReference type="InterPro" id="IPR000792">
    <property type="entry name" value="Tscrpt_reg_LuxR_C"/>
</dbReference>
<evidence type="ECO:0000256" key="2">
    <source>
        <dbReference type="ARBA" id="ARBA00023125"/>
    </source>
</evidence>
<dbReference type="AlphaFoldDB" id="A0A4V7IAW2"/>
<feature type="domain" description="HTH luxR-type" evidence="5">
    <location>
        <begin position="136"/>
        <end position="201"/>
    </location>
</feature>
<keyword evidence="3" id="KW-0804">Transcription</keyword>
<keyword evidence="1" id="KW-0805">Transcription regulation</keyword>
<dbReference type="SUPFAM" id="SSF52172">
    <property type="entry name" value="CheY-like"/>
    <property type="match status" value="1"/>
</dbReference>
<dbReference type="Proteomes" id="UP000019091">
    <property type="component" value="Chromosome"/>
</dbReference>
<evidence type="ECO:0000313" key="8">
    <source>
        <dbReference type="Proteomes" id="UP000019091"/>
    </source>
</evidence>
<gene>
    <name evidence="7" type="ORF">F542_14200</name>
</gene>
<dbReference type="PROSITE" id="PS50043">
    <property type="entry name" value="HTH_LUXR_2"/>
    <property type="match status" value="1"/>
</dbReference>
<dbReference type="KEGG" id="btre:F542_14200"/>
<dbReference type="SUPFAM" id="SSF46894">
    <property type="entry name" value="C-terminal effector domain of the bipartite response regulators"/>
    <property type="match status" value="1"/>
</dbReference>
<name>A0A4V7IAW2_BIBTR</name>
<evidence type="ECO:0000259" key="6">
    <source>
        <dbReference type="PROSITE" id="PS50110"/>
    </source>
</evidence>
<dbReference type="PANTHER" id="PTHR44688:SF16">
    <property type="entry name" value="DNA-BINDING TRANSCRIPTIONAL ACTIVATOR DEVR_DOSR"/>
    <property type="match status" value="1"/>
</dbReference>
<evidence type="ECO:0000313" key="7">
    <source>
        <dbReference type="EMBL" id="AHG82136.1"/>
    </source>
</evidence>
<dbReference type="InterPro" id="IPR036388">
    <property type="entry name" value="WH-like_DNA-bd_sf"/>
</dbReference>
<dbReference type="InterPro" id="IPR001789">
    <property type="entry name" value="Sig_transdc_resp-reg_receiver"/>
</dbReference>
<accession>A0A4V7IAW2</accession>
<dbReference type="PROSITE" id="PS00622">
    <property type="entry name" value="HTH_LUXR_1"/>
    <property type="match status" value="1"/>
</dbReference>
<dbReference type="InterPro" id="IPR011006">
    <property type="entry name" value="CheY-like_superfamily"/>
</dbReference>
<keyword evidence="2" id="KW-0238">DNA-binding</keyword>
<dbReference type="Pfam" id="PF00072">
    <property type="entry name" value="Response_reg"/>
    <property type="match status" value="1"/>
</dbReference>
<sequence length="203" mass="22657">MQGEYGEKMIIHILDDEESILDAMSFLLAPLGIEIQTWQSSVDFLAQADLHQQGVLLLDIRMPLPDGQQVHQQLREVQSTLAVVIMTAHGDVPMAVAELKKGAVDFLQKPASFEQLKQAITQVKTVSEQAVKIREISQNYAKLTEKERNLVPLIMQGFTNKQIADHLAISVRTVEVHRANVMEKMQAESLAELVQKLGLLPTP</sequence>
<reference evidence="7 8" key="1">
    <citation type="journal article" date="2014" name="Genome Announc.">
        <title>Complete Closed Genome Sequences of Three Bibersteinia trehalosi Nasopharyngeal Isolates from Cattle with Shipping Fever.</title>
        <authorList>
            <person name="Harhay G.P."/>
            <person name="McVey D.S."/>
            <person name="Koren S."/>
            <person name="Phillippy A.M."/>
            <person name="Bono J."/>
            <person name="Harhay D.M."/>
            <person name="Clawson M.L."/>
            <person name="Heaton M.P."/>
            <person name="Chitko-McKown C.G."/>
            <person name="Korlach J."/>
            <person name="Smith T.P."/>
        </authorList>
    </citation>
    <scope>NUCLEOTIDE SEQUENCE [LARGE SCALE GENOMIC DNA]</scope>
    <source>
        <strain evidence="7 8">USDA-ARS-USMARC-188</strain>
    </source>
</reference>
<proteinExistence type="predicted"/>
<dbReference type="EMBL" id="CP006954">
    <property type="protein sequence ID" value="AHG82136.1"/>
    <property type="molecule type" value="Genomic_DNA"/>
</dbReference>
<dbReference type="GO" id="GO:0003677">
    <property type="term" value="F:DNA binding"/>
    <property type="evidence" value="ECO:0007669"/>
    <property type="project" value="UniProtKB-KW"/>
</dbReference>
<dbReference type="SMART" id="SM00421">
    <property type="entry name" value="HTH_LUXR"/>
    <property type="match status" value="1"/>
</dbReference>
<dbReference type="Gene3D" id="1.10.10.10">
    <property type="entry name" value="Winged helix-like DNA-binding domain superfamily/Winged helix DNA-binding domain"/>
    <property type="match status" value="1"/>
</dbReference>
<evidence type="ECO:0000256" key="4">
    <source>
        <dbReference type="PROSITE-ProRule" id="PRU00169"/>
    </source>
</evidence>
<protein>
    <submittedName>
        <fullName evidence="7">Reductase</fullName>
    </submittedName>
</protein>
<dbReference type="GO" id="GO:0006355">
    <property type="term" value="P:regulation of DNA-templated transcription"/>
    <property type="evidence" value="ECO:0007669"/>
    <property type="project" value="InterPro"/>
</dbReference>
<dbReference type="Pfam" id="PF00196">
    <property type="entry name" value="GerE"/>
    <property type="match status" value="1"/>
</dbReference>
<dbReference type="SMART" id="SM00448">
    <property type="entry name" value="REC"/>
    <property type="match status" value="1"/>
</dbReference>
<dbReference type="Gene3D" id="3.40.50.2300">
    <property type="match status" value="1"/>
</dbReference>
<feature type="modified residue" description="4-aspartylphosphate" evidence="4">
    <location>
        <position position="59"/>
    </location>
</feature>
<dbReference type="PRINTS" id="PR00038">
    <property type="entry name" value="HTHLUXR"/>
</dbReference>
<dbReference type="GO" id="GO:0000160">
    <property type="term" value="P:phosphorelay signal transduction system"/>
    <property type="evidence" value="ECO:0007669"/>
    <property type="project" value="InterPro"/>
</dbReference>
<evidence type="ECO:0000256" key="1">
    <source>
        <dbReference type="ARBA" id="ARBA00023015"/>
    </source>
</evidence>
<feature type="domain" description="Response regulatory" evidence="6">
    <location>
        <begin position="10"/>
        <end position="124"/>
    </location>
</feature>
<dbReference type="CDD" id="cd06170">
    <property type="entry name" value="LuxR_C_like"/>
    <property type="match status" value="1"/>
</dbReference>
<organism evidence="7 8">
    <name type="scientific">Bibersteinia trehalosi USDA-ARS-USMARC-188</name>
    <dbReference type="NCBI Taxonomy" id="1263829"/>
    <lineage>
        <taxon>Bacteria</taxon>
        <taxon>Pseudomonadati</taxon>
        <taxon>Pseudomonadota</taxon>
        <taxon>Gammaproteobacteria</taxon>
        <taxon>Pasteurellales</taxon>
        <taxon>Pasteurellaceae</taxon>
        <taxon>Bibersteinia</taxon>
    </lineage>
</organism>
<keyword evidence="4" id="KW-0597">Phosphoprotein</keyword>
<dbReference type="PANTHER" id="PTHR44688">
    <property type="entry name" value="DNA-BINDING TRANSCRIPTIONAL ACTIVATOR DEVR_DOSR"/>
    <property type="match status" value="1"/>
</dbReference>